<reference evidence="3" key="1">
    <citation type="submission" date="2016-10" db="EMBL/GenBank/DDBJ databases">
        <authorList>
            <person name="Varghese N."/>
            <person name="Submissions S."/>
        </authorList>
    </citation>
    <scope>NUCLEOTIDE SEQUENCE [LARGE SCALE GENOMIC DNA]</scope>
    <source>
        <strain evidence="3">DSM 24740</strain>
    </source>
</reference>
<proteinExistence type="predicted"/>
<organism evidence="2 3">
    <name type="scientific">Neolewinella agarilytica</name>
    <dbReference type="NCBI Taxonomy" id="478744"/>
    <lineage>
        <taxon>Bacteria</taxon>
        <taxon>Pseudomonadati</taxon>
        <taxon>Bacteroidota</taxon>
        <taxon>Saprospiria</taxon>
        <taxon>Saprospirales</taxon>
        <taxon>Lewinellaceae</taxon>
        <taxon>Neolewinella</taxon>
    </lineage>
</organism>
<dbReference type="PANTHER" id="PTHR43157:SF31">
    <property type="entry name" value="PHOSPHATIDYLINOSITOL-GLYCAN BIOSYNTHESIS CLASS F PROTEIN"/>
    <property type="match status" value="1"/>
</dbReference>
<dbReference type="Pfam" id="PF00106">
    <property type="entry name" value="adh_short"/>
    <property type="match status" value="1"/>
</dbReference>
<dbReference type="CDD" id="cd05327">
    <property type="entry name" value="retinol-DH_like_SDR_c_like"/>
    <property type="match status" value="1"/>
</dbReference>
<dbReference type="SUPFAM" id="SSF51735">
    <property type="entry name" value="NAD(P)-binding Rossmann-fold domains"/>
    <property type="match status" value="1"/>
</dbReference>
<name>A0A1H9G206_9BACT</name>
<dbReference type="Gene3D" id="3.40.50.720">
    <property type="entry name" value="NAD(P)-binding Rossmann-like Domain"/>
    <property type="match status" value="1"/>
</dbReference>
<protein>
    <submittedName>
        <fullName evidence="2">NAD(P)-dependent dehydrogenase, short-chain alcohol dehydrogenase family</fullName>
    </submittedName>
</protein>
<keyword evidence="3" id="KW-1185">Reference proteome</keyword>
<dbReference type="OrthoDB" id="597510at2"/>
<dbReference type="InterPro" id="IPR002347">
    <property type="entry name" value="SDR_fam"/>
</dbReference>
<dbReference type="PANTHER" id="PTHR43157">
    <property type="entry name" value="PHOSPHATIDYLINOSITOL-GLYCAN BIOSYNTHESIS CLASS F PROTEIN-RELATED"/>
    <property type="match status" value="1"/>
</dbReference>
<dbReference type="InterPro" id="IPR036291">
    <property type="entry name" value="NAD(P)-bd_dom_sf"/>
</dbReference>
<evidence type="ECO:0000256" key="1">
    <source>
        <dbReference type="ARBA" id="ARBA00023002"/>
    </source>
</evidence>
<dbReference type="STRING" id="478744.SAMN05444359_1109"/>
<evidence type="ECO:0000313" key="2">
    <source>
        <dbReference type="EMBL" id="SEQ44150.1"/>
    </source>
</evidence>
<dbReference type="RefSeq" id="WP_090167971.1">
    <property type="nucleotide sequence ID" value="NZ_FOFB01000010.1"/>
</dbReference>
<dbReference type="PRINTS" id="PR00081">
    <property type="entry name" value="GDHRDH"/>
</dbReference>
<dbReference type="InParanoid" id="A0A1H9G206"/>
<dbReference type="NCBIfam" id="NF004846">
    <property type="entry name" value="PRK06197.1"/>
    <property type="match status" value="1"/>
</dbReference>
<gene>
    <name evidence="2" type="ORF">SAMN05444359_1109</name>
</gene>
<sequence>MNLSGKVAIVTGSNTGIGYETALDLYQKGARVYVACRNEEKALDAIARMKTRGGTGELIFGRLDLASLRSVKEFAGEVIGTEARLDYLVNNAGIMIPPPSKTEDGFEIQFGVNFIGHFALTGHLFNLLETTQGSRVVTLSSIAHRNSAIDFDNFRLEKEYNHWREYGQSKLADIIFALEFDKRLKSNGYQIKSLAAHPGFSKTDLQKNMDKDTLASLDLMTAQEGAQPTLAACLRENAEGGQYWGPDGPNEQKGKPALAKIDKAALNQELNAKLWNWAREATAANFPF</sequence>
<dbReference type="GO" id="GO:0016491">
    <property type="term" value="F:oxidoreductase activity"/>
    <property type="evidence" value="ECO:0007669"/>
    <property type="project" value="UniProtKB-KW"/>
</dbReference>
<dbReference type="EMBL" id="FOFB01000010">
    <property type="protein sequence ID" value="SEQ44150.1"/>
    <property type="molecule type" value="Genomic_DNA"/>
</dbReference>
<dbReference type="Proteomes" id="UP000199021">
    <property type="component" value="Unassembled WGS sequence"/>
</dbReference>
<evidence type="ECO:0000313" key="3">
    <source>
        <dbReference type="Proteomes" id="UP000199021"/>
    </source>
</evidence>
<keyword evidence="1" id="KW-0560">Oxidoreductase</keyword>
<dbReference type="AlphaFoldDB" id="A0A1H9G206"/>
<accession>A0A1H9G206</accession>